<organism evidence="1">
    <name type="scientific">Ralstonia syzygii R24</name>
    <dbReference type="NCBI Taxonomy" id="907261"/>
    <lineage>
        <taxon>Bacteria</taxon>
        <taxon>Pseudomonadati</taxon>
        <taxon>Pseudomonadota</taxon>
        <taxon>Betaproteobacteria</taxon>
        <taxon>Burkholderiales</taxon>
        <taxon>Burkholderiaceae</taxon>
        <taxon>Ralstonia</taxon>
        <taxon>Ralstonia solanacearum species complex</taxon>
    </lineage>
</organism>
<proteinExistence type="predicted"/>
<reference evidence="1" key="2">
    <citation type="submission" date="2011-04" db="EMBL/GenBank/DDBJ databases">
        <authorList>
            <person name="Genoscope - CEA"/>
        </authorList>
    </citation>
    <scope>NUCLEOTIDE SEQUENCE</scope>
    <source>
        <strain evidence="1">R24</strain>
    </source>
</reference>
<accession>G3A624</accession>
<name>G3A624_9RALS</name>
<reference evidence="1" key="1">
    <citation type="journal article" date="2011" name="PLoS ONE">
        <title>Ralstonia syzygii, the Blood Disease Bacterium and some Asian R. solanacearum strains form a single genomic species despite divergent lifestyles.</title>
        <authorList>
            <person name="Remenant B."/>
            <person name="de Cambiaire J.C."/>
            <person name="Cellier G."/>
            <person name="Jacobs J.M."/>
            <person name="Mangenot S."/>
            <person name="Barbe V."/>
            <person name="Lajus A."/>
            <person name="Vallenet D."/>
            <person name="Medigue C."/>
            <person name="Fegan M."/>
            <person name="Allen C."/>
            <person name="Prior P."/>
        </authorList>
    </citation>
    <scope>NUCLEOTIDE SEQUENCE</scope>
    <source>
        <strain evidence="1">R24</strain>
    </source>
</reference>
<sequence length="247" mass="27975">MSDDRPDGLHPSESLRTVDSLCEPDPRSLGFVRFDDSIGGFRSIAAADQLDDISQFTLLDEVPESVRIHFETAKNLYAYAWFVYRFHAVAEQHALTSLEFALRVRLAEELKQASPKRTQLPRGLHKWLEVALERGAISNDRISWRAEWALQRAMSRAPVEQILEMKRLGLTTMRVDYSTVQPSVEDLSHDWIGSFIDSLPKIRNAYAHGSELLHPTVLETFGIVCELVNQLFMPIPARVNGESIGKS</sequence>
<dbReference type="EMBL" id="FR854089">
    <property type="protein sequence ID" value="CCA85902.1"/>
    <property type="molecule type" value="Genomic_DNA"/>
</dbReference>
<gene>
    <name evidence="1" type="ORF">RALSY_40097</name>
</gene>
<evidence type="ECO:0000313" key="1">
    <source>
        <dbReference type="EMBL" id="CCA85902.1"/>
    </source>
</evidence>
<protein>
    <submittedName>
        <fullName evidence="1">Uncharacterized protein</fullName>
    </submittedName>
</protein>
<dbReference type="AlphaFoldDB" id="G3A624"/>